<protein>
    <submittedName>
        <fullName evidence="1">Uncharacterized protein</fullName>
    </submittedName>
</protein>
<name>A0ABR5SCI6_9BACT</name>
<dbReference type="EMBL" id="LNQR01000122">
    <property type="protein sequence ID" value="KWT77379.1"/>
    <property type="molecule type" value="Genomic_DNA"/>
</dbReference>
<accession>A0ABR5SCI6</accession>
<keyword evidence="2" id="KW-1185">Reference proteome</keyword>
<sequence length="336" mass="36134">MAEIEGSDDFQQMLTRLKQRVNNIAAVKATVATQDTGGDVKELLVNFAETLKKGFTALLDGKSGELEILSSIAAGALDFKKAGESTATELKKEINSTLNTMLSDFKGRLEGALKDDIRSASMSVKDEIASVKSTIPYLDINAIGSKLNNIGGAVESLSITLKNTFEHMKTTTAIDDDTKRVLIQEIKQTAGDSISAKIDAALAPLRGEISSLKAVITTLKVEPTASGADFSRSYIDSIRSEFSSEIREIKALVEKENNAVKSQTLEFLGFVTDKIVGLHGKIDKIVRPALAPPGTLSPNVSERITEGISSGLQREIAPVMDGLVHIIRFLIALSKR</sequence>
<organism evidence="1 2">
    <name type="scientific">Candidatus Magnetominusculus xianensis</name>
    <dbReference type="NCBI Taxonomy" id="1748249"/>
    <lineage>
        <taxon>Bacteria</taxon>
        <taxon>Pseudomonadati</taxon>
        <taxon>Nitrospirota</taxon>
        <taxon>Nitrospiria</taxon>
        <taxon>Nitrospirales</taxon>
        <taxon>Nitrospiraceae</taxon>
        <taxon>Candidatus Magnetominusculus</taxon>
    </lineage>
</organism>
<proteinExistence type="predicted"/>
<dbReference type="RefSeq" id="WP_085053632.1">
    <property type="nucleotide sequence ID" value="NZ_LNQR01000122.1"/>
</dbReference>
<dbReference type="Proteomes" id="UP000060487">
    <property type="component" value="Unassembled WGS sequence"/>
</dbReference>
<evidence type="ECO:0000313" key="1">
    <source>
        <dbReference type="EMBL" id="KWT77379.1"/>
    </source>
</evidence>
<comment type="caution">
    <text evidence="1">The sequence shown here is derived from an EMBL/GenBank/DDBJ whole genome shotgun (WGS) entry which is preliminary data.</text>
</comment>
<gene>
    <name evidence="1" type="ORF">ASN18_3022</name>
</gene>
<reference evidence="1 2" key="1">
    <citation type="submission" date="2015-11" db="EMBL/GenBank/DDBJ databases">
        <authorList>
            <person name="Lin W."/>
        </authorList>
    </citation>
    <scope>NUCLEOTIDE SEQUENCE [LARGE SCALE GENOMIC DNA]</scope>
    <source>
        <strain evidence="1 2">HCH-1</strain>
    </source>
</reference>
<evidence type="ECO:0000313" key="2">
    <source>
        <dbReference type="Proteomes" id="UP000060487"/>
    </source>
</evidence>